<name>A0A2R5ET74_9BACL</name>
<organism evidence="2 3">
    <name type="scientific">Paenibacillus agaridevorans</name>
    <dbReference type="NCBI Taxonomy" id="171404"/>
    <lineage>
        <taxon>Bacteria</taxon>
        <taxon>Bacillati</taxon>
        <taxon>Bacillota</taxon>
        <taxon>Bacilli</taxon>
        <taxon>Bacillales</taxon>
        <taxon>Paenibacillaceae</taxon>
        <taxon>Paenibacillus</taxon>
    </lineage>
</organism>
<protein>
    <recommendedName>
        <fullName evidence="4">DUF1146 domain-containing protein</fullName>
    </recommendedName>
</protein>
<feature type="transmembrane region" description="Helical" evidence="1">
    <location>
        <begin position="39"/>
        <end position="59"/>
    </location>
</feature>
<accession>A0A2R5ET74</accession>
<dbReference type="Proteomes" id="UP000245202">
    <property type="component" value="Unassembled WGS sequence"/>
</dbReference>
<evidence type="ECO:0000313" key="3">
    <source>
        <dbReference type="Proteomes" id="UP000245202"/>
    </source>
</evidence>
<keyword evidence="3" id="KW-1185">Reference proteome</keyword>
<evidence type="ECO:0008006" key="4">
    <source>
        <dbReference type="Google" id="ProtNLM"/>
    </source>
</evidence>
<keyword evidence="1" id="KW-0472">Membrane</keyword>
<evidence type="ECO:0000256" key="1">
    <source>
        <dbReference type="SAM" id="Phobius"/>
    </source>
</evidence>
<feature type="transmembrane region" description="Helical" evidence="1">
    <location>
        <begin position="6"/>
        <end position="27"/>
    </location>
</feature>
<dbReference type="EMBL" id="BDQX01000225">
    <property type="protein sequence ID" value="GBG09335.1"/>
    <property type="molecule type" value="Genomic_DNA"/>
</dbReference>
<comment type="caution">
    <text evidence="2">The sequence shown here is derived from an EMBL/GenBank/DDBJ whole genome shotgun (WGS) entry which is preliminary data.</text>
</comment>
<gene>
    <name evidence="2" type="ORF">PAT3040_03979</name>
</gene>
<sequence>MAVPFTLITVGLLLYNLWGILKFLWSASKGQKPIADKPFWIRVAVVIFVCFLLFSGIFWDVLEAIYSWTSNQDVTG</sequence>
<proteinExistence type="predicted"/>
<evidence type="ECO:0000313" key="2">
    <source>
        <dbReference type="EMBL" id="GBG09335.1"/>
    </source>
</evidence>
<keyword evidence="1" id="KW-0812">Transmembrane</keyword>
<dbReference type="AlphaFoldDB" id="A0A2R5ET74"/>
<keyword evidence="1" id="KW-1133">Transmembrane helix</keyword>
<reference evidence="2 3" key="1">
    <citation type="submission" date="2017-08" db="EMBL/GenBank/DDBJ databases">
        <title>Substantial Increase in Enzyme Production by Combined Drug-Resistance Mutations in Paenibacillus agaridevorans.</title>
        <authorList>
            <person name="Tanaka Y."/>
            <person name="Funane K."/>
            <person name="Hosaka T."/>
            <person name="Shiwa Y."/>
            <person name="Fujita N."/>
            <person name="Miyazaki T."/>
            <person name="Yoshikawa H."/>
            <person name="Murakami K."/>
            <person name="Kasahara K."/>
            <person name="Inaoka T."/>
            <person name="Hiraga Y."/>
            <person name="Ochi K."/>
        </authorList>
    </citation>
    <scope>NUCLEOTIDE SEQUENCE [LARGE SCALE GENOMIC DNA]</scope>
    <source>
        <strain evidence="2 3">T-3040</strain>
    </source>
</reference>